<dbReference type="AlphaFoldDB" id="A0AAE0GDI2"/>
<feature type="compositionally biased region" description="Pro residues" evidence="1">
    <location>
        <begin position="349"/>
        <end position="362"/>
    </location>
</feature>
<accession>A0AAE0GDI2</accession>
<feature type="region of interest" description="Disordered" evidence="1">
    <location>
        <begin position="343"/>
        <end position="365"/>
    </location>
</feature>
<dbReference type="EMBL" id="LGRX02006683">
    <property type="protein sequence ID" value="KAK3276235.1"/>
    <property type="molecule type" value="Genomic_DNA"/>
</dbReference>
<evidence type="ECO:0000313" key="2">
    <source>
        <dbReference type="EMBL" id="KAK3276235.1"/>
    </source>
</evidence>
<comment type="caution">
    <text evidence="2">The sequence shown here is derived from an EMBL/GenBank/DDBJ whole genome shotgun (WGS) entry which is preliminary data.</text>
</comment>
<protein>
    <submittedName>
        <fullName evidence="2">Uncharacterized protein</fullName>
    </submittedName>
</protein>
<feature type="region of interest" description="Disordered" evidence="1">
    <location>
        <begin position="208"/>
        <end position="272"/>
    </location>
</feature>
<organism evidence="2 3">
    <name type="scientific">Cymbomonas tetramitiformis</name>
    <dbReference type="NCBI Taxonomy" id="36881"/>
    <lineage>
        <taxon>Eukaryota</taxon>
        <taxon>Viridiplantae</taxon>
        <taxon>Chlorophyta</taxon>
        <taxon>Pyramimonadophyceae</taxon>
        <taxon>Pyramimonadales</taxon>
        <taxon>Pyramimonadaceae</taxon>
        <taxon>Cymbomonas</taxon>
    </lineage>
</organism>
<feature type="region of interest" description="Disordered" evidence="1">
    <location>
        <begin position="377"/>
        <end position="396"/>
    </location>
</feature>
<keyword evidence="3" id="KW-1185">Reference proteome</keyword>
<reference evidence="2 3" key="1">
    <citation type="journal article" date="2015" name="Genome Biol. Evol.">
        <title>Comparative Genomics of a Bacterivorous Green Alga Reveals Evolutionary Causalities and Consequences of Phago-Mixotrophic Mode of Nutrition.</title>
        <authorList>
            <person name="Burns J.A."/>
            <person name="Paasch A."/>
            <person name="Narechania A."/>
            <person name="Kim E."/>
        </authorList>
    </citation>
    <scope>NUCLEOTIDE SEQUENCE [LARGE SCALE GENOMIC DNA]</scope>
    <source>
        <strain evidence="2 3">PLY_AMNH</strain>
    </source>
</reference>
<evidence type="ECO:0000313" key="3">
    <source>
        <dbReference type="Proteomes" id="UP001190700"/>
    </source>
</evidence>
<evidence type="ECO:0000256" key="1">
    <source>
        <dbReference type="SAM" id="MobiDB-lite"/>
    </source>
</evidence>
<sequence length="542" mass="57877">MCHSTSFCDSSSAYIDTPPVPLCDLGESSKDRVGTNLMTREPDPGGGHHMENQRLPVNDYGHVTGAKYEEILRVWCDGEFGKGDTQLDMVMASLARDNVDKKNENAAASRDLPCDPPPQGVASMGEVSVALIRDIGQVAEEHLCIFAKGSWLKAPIQARIDHFAKSNSILGADILSSSFFVEDPENPETVFDAREQFVLADQIASQGPVNFPPPITDSSPTATKFPDPTHTAPTPNASTPTDPTPTIPTVSTDLPSSAAPATASTPPLTEAVPATEPETNLAAPTASSDISSGVEIYLLYLKTVAISELDKYKYSKIHHLEPSPAIMAPPLPLRVSTVPEAVDTSEPTSLPPITAPTPPPDAAPSLPLPAYTLPEAVKTSAPTSPPPTTAPTPPPDAAATAAVYVDPLTQPMERLADSPLVNKLAVEACPSWLELRVQNKGLVTITGGQPAYSVKTGWEFGALVYHKDVKKQRFLAGTVLVVPEGDYVFCWGPIDDYVKNQKLALFRLNRVQAFKGKGLVPAHFGSAEAFIKVLLVQRSKDL</sequence>
<proteinExistence type="predicted"/>
<dbReference type="Proteomes" id="UP001190700">
    <property type="component" value="Unassembled WGS sequence"/>
</dbReference>
<name>A0AAE0GDI2_9CHLO</name>
<gene>
    <name evidence="2" type="ORF">CYMTET_15680</name>
</gene>
<feature type="compositionally biased region" description="Low complexity" evidence="1">
    <location>
        <begin position="247"/>
        <end position="269"/>
    </location>
</feature>
<feature type="compositionally biased region" description="Pro residues" evidence="1">
    <location>
        <begin position="383"/>
        <end position="396"/>
    </location>
</feature>